<protein>
    <submittedName>
        <fullName evidence="1">Uncharacterized protein</fullName>
    </submittedName>
</protein>
<dbReference type="Proteomes" id="UP001629235">
    <property type="component" value="Unassembled WGS sequence"/>
</dbReference>
<proteinExistence type="predicted"/>
<keyword evidence="2" id="KW-1185">Reference proteome</keyword>
<reference evidence="1 2" key="1">
    <citation type="journal article" date="2024" name="Chem. Sci.">
        <title>Discovery of megapolipeptins by genome mining of a Burkholderiales bacteria collection.</title>
        <authorList>
            <person name="Paulo B.S."/>
            <person name="Recchia M.J.J."/>
            <person name="Lee S."/>
            <person name="Fergusson C.H."/>
            <person name="Romanowski S.B."/>
            <person name="Hernandez A."/>
            <person name="Krull N."/>
            <person name="Liu D.Y."/>
            <person name="Cavanagh H."/>
            <person name="Bos A."/>
            <person name="Gray C.A."/>
            <person name="Murphy B.T."/>
            <person name="Linington R.G."/>
            <person name="Eustaquio A.S."/>
        </authorList>
    </citation>
    <scope>NUCLEOTIDE SEQUENCE [LARGE SCALE GENOMIC DNA]</scope>
    <source>
        <strain evidence="1 2">RL18-126-BIB-B</strain>
    </source>
</reference>
<comment type="caution">
    <text evidence="1">The sequence shown here is derived from an EMBL/GenBank/DDBJ whole genome shotgun (WGS) entry which is preliminary data.</text>
</comment>
<gene>
    <name evidence="1" type="ORF">PQR01_16590</name>
</gene>
<evidence type="ECO:0000313" key="2">
    <source>
        <dbReference type="Proteomes" id="UP001629235"/>
    </source>
</evidence>
<organism evidence="1 2">
    <name type="scientific">Paraburkholderia rhynchosiae</name>
    <dbReference type="NCBI Taxonomy" id="487049"/>
    <lineage>
        <taxon>Bacteria</taxon>
        <taxon>Pseudomonadati</taxon>
        <taxon>Pseudomonadota</taxon>
        <taxon>Betaproteobacteria</taxon>
        <taxon>Burkholderiales</taxon>
        <taxon>Burkholderiaceae</taxon>
        <taxon>Paraburkholderia</taxon>
    </lineage>
</organism>
<evidence type="ECO:0000313" key="1">
    <source>
        <dbReference type="EMBL" id="MFM0105055.1"/>
    </source>
</evidence>
<dbReference type="EMBL" id="JAQQDW010000030">
    <property type="protein sequence ID" value="MFM0105055.1"/>
    <property type="molecule type" value="Genomic_DNA"/>
</dbReference>
<sequence>MWTKKSTIDKVKEIWRFWLPSGLTDAAAIRVAAPYFSMGGPPSDRKPIVNFTMLELATVRSLRYRQRSS</sequence>
<name>A0ACC7NDG4_9BURK</name>
<accession>A0ACC7NDG4</accession>